<dbReference type="RefSeq" id="WP_021777484.1">
    <property type="nucleotide sequence ID" value="NZ_AWXE01000004.1"/>
</dbReference>
<name>U2XUS8_9PROT</name>
<keyword evidence="2" id="KW-0479">Metal-binding</keyword>
<keyword evidence="4" id="KW-0411">Iron-sulfur</keyword>
<evidence type="ECO:0000259" key="5">
    <source>
        <dbReference type="PROSITE" id="PS51296"/>
    </source>
</evidence>
<dbReference type="InterPro" id="IPR036922">
    <property type="entry name" value="Rieske_2Fe-2S_sf"/>
</dbReference>
<gene>
    <name evidence="6" type="ORF">RS24_01509</name>
</gene>
<protein>
    <submittedName>
        <fullName evidence="6">2-octaprenyl-6-methoxyphenol hydroxylase protein</fullName>
        <ecNumber evidence="6">1.14.13.-</ecNumber>
    </submittedName>
</protein>
<dbReference type="EC" id="1.14.13.-" evidence="6"/>
<dbReference type="OrthoDB" id="9800776at2"/>
<dbReference type="GO" id="GO:0016491">
    <property type="term" value="F:oxidoreductase activity"/>
    <property type="evidence" value="ECO:0007669"/>
    <property type="project" value="UniProtKB-KW"/>
</dbReference>
<evidence type="ECO:0000256" key="2">
    <source>
        <dbReference type="ARBA" id="ARBA00022723"/>
    </source>
</evidence>
<keyword evidence="1" id="KW-0001">2Fe-2S</keyword>
<reference evidence="6 7" key="1">
    <citation type="journal article" date="2014" name="FEMS Microbiol. Ecol.">
        <title>Genomic differentiation among two strains of the PS1 clade isolated from geographically separated marine habitats.</title>
        <authorList>
            <person name="Jimenez-Infante F."/>
            <person name="Ngugi D.K."/>
            <person name="Alam I."/>
            <person name="Rashid M."/>
            <person name="Baalawi W."/>
            <person name="Kamau A.A."/>
            <person name="Bajic V.B."/>
            <person name="Stingl U."/>
        </authorList>
    </citation>
    <scope>NUCLEOTIDE SEQUENCE [LARGE SCALE GENOMIC DNA]</scope>
    <source>
        <strain evidence="6 7">RS24</strain>
    </source>
</reference>
<dbReference type="GO" id="GO:0051537">
    <property type="term" value="F:2 iron, 2 sulfur cluster binding"/>
    <property type="evidence" value="ECO:0007669"/>
    <property type="project" value="UniProtKB-KW"/>
</dbReference>
<dbReference type="Gene3D" id="2.102.10.10">
    <property type="entry name" value="Rieske [2Fe-2S] iron-sulphur domain"/>
    <property type="match status" value="1"/>
</dbReference>
<dbReference type="SUPFAM" id="SSF50022">
    <property type="entry name" value="ISP domain"/>
    <property type="match status" value="1"/>
</dbReference>
<dbReference type="CDD" id="cd03467">
    <property type="entry name" value="Rieske"/>
    <property type="match status" value="1"/>
</dbReference>
<keyword evidence="6" id="KW-0560">Oxidoreductase</keyword>
<evidence type="ECO:0000256" key="3">
    <source>
        <dbReference type="ARBA" id="ARBA00023004"/>
    </source>
</evidence>
<dbReference type="Proteomes" id="UP000016762">
    <property type="component" value="Unassembled WGS sequence"/>
</dbReference>
<comment type="caution">
    <text evidence="6">The sequence shown here is derived from an EMBL/GenBank/DDBJ whole genome shotgun (WGS) entry which is preliminary data.</text>
</comment>
<evidence type="ECO:0000313" key="6">
    <source>
        <dbReference type="EMBL" id="ERL46506.1"/>
    </source>
</evidence>
<organism evidence="6 7">
    <name type="scientific">Candidatus Micropelagius thuwalensis</name>
    <dbReference type="NCBI Taxonomy" id="1397666"/>
    <lineage>
        <taxon>Bacteria</taxon>
        <taxon>Pseudomonadati</taxon>
        <taxon>Pseudomonadota</taxon>
        <taxon>Alphaproteobacteria</taxon>
        <taxon>PS1 clade</taxon>
        <taxon>Candidatus Micropelagius</taxon>
    </lineage>
</organism>
<sequence length="131" mass="14408">MPTEDTPHKSGKLIPLIALDNLKAGETKGIEIEHVDDDNGIKDSGKETTRLDLIIWHQGDAIRVFKNACPHIGLPLETFPDRFLTADKKHLICSAHAATFNLDGMCIAGPCPGKSLTEYKTMRLDGWLMLG</sequence>
<keyword evidence="3" id="KW-0408">Iron</keyword>
<dbReference type="PROSITE" id="PS51296">
    <property type="entry name" value="RIESKE"/>
    <property type="match status" value="1"/>
</dbReference>
<dbReference type="eggNOG" id="COG2146">
    <property type="taxonomic scope" value="Bacteria"/>
</dbReference>
<feature type="domain" description="Rieske" evidence="5">
    <location>
        <begin position="29"/>
        <end position="130"/>
    </location>
</feature>
<dbReference type="Pfam" id="PF00355">
    <property type="entry name" value="Rieske"/>
    <property type="match status" value="1"/>
</dbReference>
<proteinExistence type="predicted"/>
<dbReference type="EMBL" id="AWXE01000004">
    <property type="protein sequence ID" value="ERL46506.1"/>
    <property type="molecule type" value="Genomic_DNA"/>
</dbReference>
<keyword evidence="7" id="KW-1185">Reference proteome</keyword>
<evidence type="ECO:0000256" key="4">
    <source>
        <dbReference type="ARBA" id="ARBA00023014"/>
    </source>
</evidence>
<dbReference type="AlphaFoldDB" id="U2XUS8"/>
<dbReference type="PANTHER" id="PTHR40261">
    <property type="match status" value="1"/>
</dbReference>
<evidence type="ECO:0000313" key="7">
    <source>
        <dbReference type="Proteomes" id="UP000016762"/>
    </source>
</evidence>
<evidence type="ECO:0000256" key="1">
    <source>
        <dbReference type="ARBA" id="ARBA00022714"/>
    </source>
</evidence>
<dbReference type="PANTHER" id="PTHR40261:SF1">
    <property type="entry name" value="RIESKE DOMAIN-CONTAINING PROTEIN"/>
    <property type="match status" value="1"/>
</dbReference>
<accession>U2XUS8</accession>
<dbReference type="STRING" id="1397666.RS24_01509"/>
<dbReference type="InterPro" id="IPR017941">
    <property type="entry name" value="Rieske_2Fe-2S"/>
</dbReference>
<dbReference type="GO" id="GO:0046872">
    <property type="term" value="F:metal ion binding"/>
    <property type="evidence" value="ECO:0007669"/>
    <property type="project" value="UniProtKB-KW"/>
</dbReference>